<dbReference type="Gene3D" id="2.40.70.10">
    <property type="entry name" value="Acid Proteases"/>
    <property type="match status" value="2"/>
</dbReference>
<evidence type="ECO:0000256" key="2">
    <source>
        <dbReference type="ARBA" id="ARBA00004371"/>
    </source>
</evidence>
<protein>
    <recommendedName>
        <fullName evidence="5">Cathepsin D</fullName>
        <ecNumber evidence="4">3.4.23.5</ecNumber>
    </recommendedName>
</protein>
<comment type="subcellular location">
    <subcellularLocation>
        <location evidence="2">Lysosome</location>
    </subcellularLocation>
</comment>
<evidence type="ECO:0000256" key="17">
    <source>
        <dbReference type="SAM" id="MobiDB-lite"/>
    </source>
</evidence>
<keyword evidence="6 16" id="KW-0645">Protease</keyword>
<dbReference type="FunFam" id="2.40.70.10:FF:000042">
    <property type="entry name" value="Cathepsin D"/>
    <property type="match status" value="1"/>
</dbReference>
<dbReference type="InterPro" id="IPR021109">
    <property type="entry name" value="Peptidase_aspartic_dom_sf"/>
</dbReference>
<evidence type="ECO:0000313" key="21">
    <source>
        <dbReference type="Proteomes" id="UP001474421"/>
    </source>
</evidence>
<dbReference type="PANTHER" id="PTHR47966">
    <property type="entry name" value="BETA-SITE APP-CLEAVING ENZYME, ISOFORM A-RELATED"/>
    <property type="match status" value="1"/>
</dbReference>
<feature type="domain" description="Peptidase A1" evidence="19">
    <location>
        <begin position="76"/>
        <end position="405"/>
    </location>
</feature>
<evidence type="ECO:0000256" key="3">
    <source>
        <dbReference type="ARBA" id="ARBA00007447"/>
    </source>
</evidence>
<feature type="disulfide bond" evidence="15">
    <location>
        <begin position="272"/>
        <end position="276"/>
    </location>
</feature>
<dbReference type="EC" id="3.4.23.5" evidence="4"/>
<keyword evidence="12" id="KW-0325">Glycoprotein</keyword>
<dbReference type="Pfam" id="PF00026">
    <property type="entry name" value="Asp"/>
    <property type="match status" value="1"/>
</dbReference>
<dbReference type="AlphaFoldDB" id="A0AAW1C7G8"/>
<dbReference type="PRINTS" id="PR00792">
    <property type="entry name" value="PEPSIN"/>
</dbReference>
<evidence type="ECO:0000256" key="5">
    <source>
        <dbReference type="ARBA" id="ARBA00015582"/>
    </source>
</evidence>
<keyword evidence="9 16" id="KW-0378">Hydrolase</keyword>
<evidence type="ECO:0000256" key="10">
    <source>
        <dbReference type="ARBA" id="ARBA00023145"/>
    </source>
</evidence>
<keyword evidence="11 15" id="KW-1015">Disulfide bond</keyword>
<dbReference type="Proteomes" id="UP001474421">
    <property type="component" value="Unassembled WGS sequence"/>
</dbReference>
<dbReference type="PROSITE" id="PS00141">
    <property type="entry name" value="ASP_PROTEASE"/>
    <property type="match status" value="2"/>
</dbReference>
<evidence type="ECO:0000256" key="11">
    <source>
        <dbReference type="ARBA" id="ARBA00023157"/>
    </source>
</evidence>
<evidence type="ECO:0000256" key="12">
    <source>
        <dbReference type="ARBA" id="ARBA00023180"/>
    </source>
</evidence>
<evidence type="ECO:0000256" key="1">
    <source>
        <dbReference type="ARBA" id="ARBA00000585"/>
    </source>
</evidence>
<dbReference type="InterPro" id="IPR033121">
    <property type="entry name" value="PEPTIDASE_A1"/>
</dbReference>
<evidence type="ECO:0000259" key="19">
    <source>
        <dbReference type="PROSITE" id="PS51767"/>
    </source>
</evidence>
<comment type="caution">
    <text evidence="20">The sequence shown here is derived from an EMBL/GenBank/DDBJ whole genome shotgun (WGS) entry which is preliminary data.</text>
</comment>
<proteinExistence type="inferred from homology"/>
<feature type="active site" evidence="14">
    <location>
        <position position="94"/>
    </location>
</feature>
<keyword evidence="8 16" id="KW-0064">Aspartyl protease</keyword>
<keyword evidence="7 18" id="KW-0732">Signal</keyword>
<comment type="catalytic activity">
    <reaction evidence="1">
        <text>Specificity similar to, but narrower than, that of pepsin A. Does not cleave the 4-Gln-|-His-5 bond in B chain of insulin.</text>
        <dbReference type="EC" id="3.4.23.5"/>
    </reaction>
</comment>
<evidence type="ECO:0000256" key="7">
    <source>
        <dbReference type="ARBA" id="ARBA00022729"/>
    </source>
</evidence>
<keyword evidence="10" id="KW-0865">Zymogen</keyword>
<evidence type="ECO:0000256" key="9">
    <source>
        <dbReference type="ARBA" id="ARBA00022801"/>
    </source>
</evidence>
<feature type="active site" evidence="14">
    <location>
        <position position="281"/>
    </location>
</feature>
<feature type="disulfide bond" evidence="15">
    <location>
        <begin position="107"/>
        <end position="114"/>
    </location>
</feature>
<evidence type="ECO:0000256" key="6">
    <source>
        <dbReference type="ARBA" id="ARBA00022670"/>
    </source>
</evidence>
<sequence length="498" mass="54311">MGLRDLVLLASLVAACSALIRIPLKKFPSMRSIYNEYGTNIQDLTELGEMLKYKFGGPGAQIPTPEALKNYMDAQYYGEIGIGTPQQRFTVVFDTGSSNLWVPSSHCTLLDIACLIHHKYDSSKSSTYVKNGTDFAIHYGTGSLSGYLSQDTVTIGDMCVKNQLFGEATKQPGITFIAAKFDGILGMAYPEISVDKVAPFFDNVMEQGLLEKNLFSFYLNRDPKGETGGELLLGGTDSQYYSGDFSWVNVSRKAYWQVHMDKVDVANGLTVCKDGCEAIVDTGTSLITGPTKEIKELQKAIGAKPIIKGQYMLPCDKLSTLPTVSLVLGGQSYALTPDQYALKVTVQGETLCLSGFSGLDVPPPAMGCSKGKPQIDPIAFCQLFKALSDRRQKPSCRDACTVTLAGAGEAYVSSRERAREHARIARLEPRGQEQRERNPRARRKSGLGEVKRKLSASRVLGTGARTPCPAWAETERDRLTSFPARPSFPFSASTNSTC</sequence>
<dbReference type="GO" id="GO:0006508">
    <property type="term" value="P:proteolysis"/>
    <property type="evidence" value="ECO:0007669"/>
    <property type="project" value="UniProtKB-KW"/>
</dbReference>
<dbReference type="SUPFAM" id="SSF50630">
    <property type="entry name" value="Acid proteases"/>
    <property type="match status" value="1"/>
</dbReference>
<dbReference type="PANTHER" id="PTHR47966:SF42">
    <property type="entry name" value="CATHEPSIN D"/>
    <property type="match status" value="1"/>
</dbReference>
<evidence type="ECO:0000256" key="14">
    <source>
        <dbReference type="PIRSR" id="PIRSR601461-1"/>
    </source>
</evidence>
<feature type="compositionally biased region" description="Basic and acidic residues" evidence="17">
    <location>
        <begin position="426"/>
        <end position="439"/>
    </location>
</feature>
<dbReference type="GO" id="GO:0005764">
    <property type="term" value="C:lysosome"/>
    <property type="evidence" value="ECO:0007669"/>
    <property type="project" value="UniProtKB-SubCell"/>
</dbReference>
<feature type="signal peptide" evidence="18">
    <location>
        <begin position="1"/>
        <end position="18"/>
    </location>
</feature>
<evidence type="ECO:0000256" key="4">
    <source>
        <dbReference type="ARBA" id="ARBA00011930"/>
    </source>
</evidence>
<comment type="similarity">
    <text evidence="3 16">Belongs to the peptidase A1 family.</text>
</comment>
<evidence type="ECO:0000313" key="20">
    <source>
        <dbReference type="EMBL" id="KAK9410096.1"/>
    </source>
</evidence>
<dbReference type="PROSITE" id="PS51257">
    <property type="entry name" value="PROKAR_LIPOPROTEIN"/>
    <property type="match status" value="1"/>
</dbReference>
<evidence type="ECO:0000256" key="13">
    <source>
        <dbReference type="ARBA" id="ARBA00023228"/>
    </source>
</evidence>
<evidence type="ECO:0000256" key="15">
    <source>
        <dbReference type="PIRSR" id="PIRSR601461-2"/>
    </source>
</evidence>
<feature type="disulfide bond" evidence="15">
    <location>
        <begin position="315"/>
        <end position="352"/>
    </location>
</feature>
<dbReference type="InterPro" id="IPR001969">
    <property type="entry name" value="Aspartic_peptidase_AS"/>
</dbReference>
<gene>
    <name evidence="20" type="ORF">NXF25_001271</name>
</gene>
<keyword evidence="13" id="KW-0458">Lysosome</keyword>
<name>A0AAW1C7G8_CROAD</name>
<reference evidence="20 21" key="1">
    <citation type="journal article" date="2024" name="Proc. Natl. Acad. Sci. U.S.A.">
        <title>The genetic regulatory architecture and epigenomic basis for age-related changes in rattlesnake venom.</title>
        <authorList>
            <person name="Hogan M.P."/>
            <person name="Holding M.L."/>
            <person name="Nystrom G.S."/>
            <person name="Colston T.J."/>
            <person name="Bartlett D.A."/>
            <person name="Mason A.J."/>
            <person name="Ellsworth S.A."/>
            <person name="Rautsaw R.M."/>
            <person name="Lawrence K.C."/>
            <person name="Strickland J.L."/>
            <person name="He B."/>
            <person name="Fraser P."/>
            <person name="Margres M.J."/>
            <person name="Gilbert D.M."/>
            <person name="Gibbs H.L."/>
            <person name="Parkinson C.L."/>
            <person name="Rokyta D.R."/>
        </authorList>
    </citation>
    <scope>NUCLEOTIDE SEQUENCE [LARGE SCALE GENOMIC DNA]</scope>
    <source>
        <strain evidence="20">DRR0105</strain>
    </source>
</reference>
<dbReference type="EMBL" id="JAOTOJ010000001">
    <property type="protein sequence ID" value="KAK9410096.1"/>
    <property type="molecule type" value="Genomic_DNA"/>
</dbReference>
<accession>A0AAW1C7G8</accession>
<dbReference type="FunFam" id="2.40.70.10:FF:000009">
    <property type="entry name" value="Aspartic proteinase A1"/>
    <property type="match status" value="1"/>
</dbReference>
<evidence type="ECO:0000256" key="8">
    <source>
        <dbReference type="ARBA" id="ARBA00022750"/>
    </source>
</evidence>
<evidence type="ECO:0000256" key="18">
    <source>
        <dbReference type="SAM" id="SignalP"/>
    </source>
</evidence>
<dbReference type="PROSITE" id="PS51767">
    <property type="entry name" value="PEPTIDASE_A1"/>
    <property type="match status" value="1"/>
</dbReference>
<dbReference type="InterPro" id="IPR001461">
    <property type="entry name" value="Aspartic_peptidase_A1"/>
</dbReference>
<dbReference type="GO" id="GO:0004190">
    <property type="term" value="F:aspartic-type endopeptidase activity"/>
    <property type="evidence" value="ECO:0007669"/>
    <property type="project" value="UniProtKB-KW"/>
</dbReference>
<feature type="region of interest" description="Disordered" evidence="17">
    <location>
        <begin position="426"/>
        <end position="459"/>
    </location>
</feature>
<feature type="chain" id="PRO_5043743721" description="Cathepsin D" evidence="18">
    <location>
        <begin position="19"/>
        <end position="498"/>
    </location>
</feature>
<evidence type="ECO:0000256" key="16">
    <source>
        <dbReference type="RuleBase" id="RU000454"/>
    </source>
</evidence>
<organism evidence="20 21">
    <name type="scientific">Crotalus adamanteus</name>
    <name type="common">Eastern diamondback rattlesnake</name>
    <dbReference type="NCBI Taxonomy" id="8729"/>
    <lineage>
        <taxon>Eukaryota</taxon>
        <taxon>Metazoa</taxon>
        <taxon>Chordata</taxon>
        <taxon>Craniata</taxon>
        <taxon>Vertebrata</taxon>
        <taxon>Euteleostomi</taxon>
        <taxon>Lepidosauria</taxon>
        <taxon>Squamata</taxon>
        <taxon>Bifurcata</taxon>
        <taxon>Unidentata</taxon>
        <taxon>Episquamata</taxon>
        <taxon>Toxicofera</taxon>
        <taxon>Serpentes</taxon>
        <taxon>Colubroidea</taxon>
        <taxon>Viperidae</taxon>
        <taxon>Crotalinae</taxon>
        <taxon>Crotalus</taxon>
    </lineage>
</organism>
<keyword evidence="21" id="KW-1185">Reference proteome</keyword>